<feature type="binding site" evidence="6">
    <location>
        <position position="183"/>
    </location>
    <ligand>
        <name>S-adenosyl-L-methionine</name>
        <dbReference type="ChEBI" id="CHEBI:59789"/>
    </ligand>
</feature>
<protein>
    <recommendedName>
        <fullName evidence="7">rRNA adenine N(6)-methyltransferase</fullName>
        <ecNumber evidence="7">2.1.1.-</ecNumber>
    </recommendedName>
</protein>
<evidence type="ECO:0000256" key="4">
    <source>
        <dbReference type="ARBA" id="ARBA00022691"/>
    </source>
</evidence>
<dbReference type="EMBL" id="JACMSC010000018">
    <property type="protein sequence ID" value="KAG6475575.1"/>
    <property type="molecule type" value="Genomic_DNA"/>
</dbReference>
<feature type="binding site" evidence="6">
    <location>
        <position position="106"/>
    </location>
    <ligand>
        <name>S-adenosyl-L-methionine</name>
        <dbReference type="ChEBI" id="CHEBI:59789"/>
    </ligand>
</feature>
<dbReference type="EC" id="2.1.1.-" evidence="7"/>
<dbReference type="PANTHER" id="PTHR11727:SF27">
    <property type="entry name" value="RIBOSOMAL RNA SMALL SUBUNIT METHYLTRANSFERASE, CHLOROPLASTIC"/>
    <property type="match status" value="1"/>
</dbReference>
<organism evidence="9 10">
    <name type="scientific">Zingiber officinale</name>
    <name type="common">Ginger</name>
    <name type="synonym">Amomum zingiber</name>
    <dbReference type="NCBI Taxonomy" id="94328"/>
    <lineage>
        <taxon>Eukaryota</taxon>
        <taxon>Viridiplantae</taxon>
        <taxon>Streptophyta</taxon>
        <taxon>Embryophyta</taxon>
        <taxon>Tracheophyta</taxon>
        <taxon>Spermatophyta</taxon>
        <taxon>Magnoliopsida</taxon>
        <taxon>Liliopsida</taxon>
        <taxon>Zingiberales</taxon>
        <taxon>Zingiberaceae</taxon>
        <taxon>Zingiber</taxon>
    </lineage>
</organism>
<keyword evidence="2 6" id="KW-0489">Methyltransferase</keyword>
<keyword evidence="10" id="KW-1185">Reference proteome</keyword>
<name>A0A8J5K8I1_ZINOF</name>
<dbReference type="PROSITE" id="PS51689">
    <property type="entry name" value="SAM_RNA_A_N6_MT"/>
    <property type="match status" value="1"/>
</dbReference>
<evidence type="ECO:0000256" key="1">
    <source>
        <dbReference type="ARBA" id="ARBA00022552"/>
    </source>
</evidence>
<dbReference type="InterPro" id="IPR020596">
    <property type="entry name" value="rRNA_Ade_Mease_Trfase_CS"/>
</dbReference>
<evidence type="ECO:0000259" key="8">
    <source>
        <dbReference type="SMART" id="SM00650"/>
    </source>
</evidence>
<evidence type="ECO:0000256" key="5">
    <source>
        <dbReference type="ARBA" id="ARBA00022884"/>
    </source>
</evidence>
<evidence type="ECO:0000256" key="2">
    <source>
        <dbReference type="ARBA" id="ARBA00022603"/>
    </source>
</evidence>
<dbReference type="InterPro" id="IPR001737">
    <property type="entry name" value="KsgA/Erm"/>
</dbReference>
<dbReference type="InterPro" id="IPR020598">
    <property type="entry name" value="rRNA_Ade_methylase_Trfase_N"/>
</dbReference>
<dbReference type="Proteomes" id="UP000734854">
    <property type="component" value="Unassembled WGS sequence"/>
</dbReference>
<evidence type="ECO:0000256" key="3">
    <source>
        <dbReference type="ARBA" id="ARBA00022679"/>
    </source>
</evidence>
<dbReference type="InterPro" id="IPR011530">
    <property type="entry name" value="rRNA_adenine_dimethylase"/>
</dbReference>
<feature type="binding site" evidence="6">
    <location>
        <position position="81"/>
    </location>
    <ligand>
        <name>S-adenosyl-L-methionine</name>
        <dbReference type="ChEBI" id="CHEBI:59789"/>
    </ligand>
</feature>
<reference evidence="9 10" key="1">
    <citation type="submission" date="2020-08" db="EMBL/GenBank/DDBJ databases">
        <title>Plant Genome Project.</title>
        <authorList>
            <person name="Zhang R.-G."/>
        </authorList>
    </citation>
    <scope>NUCLEOTIDE SEQUENCE [LARGE SCALE GENOMIC DNA]</scope>
    <source>
        <tissue evidence="9">Rhizome</tissue>
    </source>
</reference>
<evidence type="ECO:0000313" key="10">
    <source>
        <dbReference type="Proteomes" id="UP000734854"/>
    </source>
</evidence>
<dbReference type="GO" id="GO:0003723">
    <property type="term" value="F:RNA binding"/>
    <property type="evidence" value="ECO:0007669"/>
    <property type="project" value="UniProtKB-UniRule"/>
</dbReference>
<dbReference type="AlphaFoldDB" id="A0A8J5K8I1"/>
<keyword evidence="5 6" id="KW-0694">RNA-binding</keyword>
<evidence type="ECO:0000313" key="9">
    <source>
        <dbReference type="EMBL" id="KAG6475575.1"/>
    </source>
</evidence>
<feature type="domain" description="Ribosomal RNA adenine methylase transferase N-terminal" evidence="8">
    <location>
        <begin position="86"/>
        <end position="269"/>
    </location>
</feature>
<keyword evidence="1 7" id="KW-0698">rRNA processing</keyword>
<dbReference type="CDD" id="cd02440">
    <property type="entry name" value="AdoMet_MTases"/>
    <property type="match status" value="1"/>
</dbReference>
<proteinExistence type="inferred from homology"/>
<evidence type="ECO:0000256" key="7">
    <source>
        <dbReference type="RuleBase" id="RU362106"/>
    </source>
</evidence>
<accession>A0A8J5K8I1</accession>
<dbReference type="OrthoDB" id="74991at2759"/>
<dbReference type="FunFam" id="3.40.50.150:FF:000265">
    <property type="entry name" value="rRNA adenine N(6)-methyltransferase"/>
    <property type="match status" value="1"/>
</dbReference>
<keyword evidence="4 6" id="KW-0949">S-adenosyl-L-methionine</keyword>
<dbReference type="FunFam" id="1.10.8.100:FF:000001">
    <property type="entry name" value="Ribosomal RNA small subunit methyltransferase A"/>
    <property type="match status" value="1"/>
</dbReference>
<sequence length="343" mass="38219">MLVLRPTCSPSPYSVSCSPPRGTLLSSLVPTPRRRPLPFVVACAGQPEVRRICEDDYHSTVRSLNSRGRHKPRKSLGQHYMLNSSINEELVNVAGVGEGDVVLEIGPGTGALTNVLINAGAMVVAVEKDPHMALLVQERFNSTDQLLVLQEDFTKCHICSHLTSFLEKNHMETRPTSAKVVSNLPFNISTEVIKQLLPMGDIFSDVVLLLQEETASRLADCSLRTPEYRPINIFVQFYSDPEYKFKVERTNFFPQPNVDAAIIKFRLKQSAEYPLVTSRKSFFSMISSAFNGKRKMLRNSLQHISPSDQIEAALSSIGHPVTARPGELTMEDFVNLHNLIAKV</sequence>
<feature type="binding site" evidence="6">
    <location>
        <position position="152"/>
    </location>
    <ligand>
        <name>S-adenosyl-L-methionine</name>
        <dbReference type="ChEBI" id="CHEBI:59789"/>
    </ligand>
</feature>
<gene>
    <name evidence="9" type="ORF">ZIOFF_064803</name>
</gene>
<dbReference type="SMART" id="SM00650">
    <property type="entry name" value="rADc"/>
    <property type="match status" value="1"/>
</dbReference>
<dbReference type="Pfam" id="PF00398">
    <property type="entry name" value="RrnaAD"/>
    <property type="match status" value="1"/>
</dbReference>
<dbReference type="PANTHER" id="PTHR11727">
    <property type="entry name" value="DIMETHYLADENOSINE TRANSFERASE"/>
    <property type="match status" value="1"/>
</dbReference>
<keyword evidence="3 6" id="KW-0808">Transferase</keyword>
<evidence type="ECO:0000256" key="6">
    <source>
        <dbReference type="PROSITE-ProRule" id="PRU01026"/>
    </source>
</evidence>
<comment type="caution">
    <text evidence="9">The sequence shown here is derived from an EMBL/GenBank/DDBJ whole genome shotgun (WGS) entry which is preliminary data.</text>
</comment>
<comment type="similarity">
    <text evidence="6 7">Belongs to the class I-like SAM-binding methyltransferase superfamily. rRNA adenine N(6)-methyltransferase family.</text>
</comment>
<dbReference type="PROSITE" id="PS01131">
    <property type="entry name" value="RRNA_A_DIMETH"/>
    <property type="match status" value="1"/>
</dbReference>
<feature type="binding site" evidence="6">
    <location>
        <position position="79"/>
    </location>
    <ligand>
        <name>S-adenosyl-L-methionine</name>
        <dbReference type="ChEBI" id="CHEBI:59789"/>
    </ligand>
</feature>
<feature type="binding site" evidence="6">
    <location>
        <position position="127"/>
    </location>
    <ligand>
        <name>S-adenosyl-L-methionine</name>
        <dbReference type="ChEBI" id="CHEBI:59789"/>
    </ligand>
</feature>
<dbReference type="GO" id="GO:0000179">
    <property type="term" value="F:rRNA (adenine-N6,N6-)-dimethyltransferase activity"/>
    <property type="evidence" value="ECO:0007669"/>
    <property type="project" value="UniProtKB-UniRule"/>
</dbReference>
<dbReference type="NCBIfam" id="TIGR00755">
    <property type="entry name" value="ksgA"/>
    <property type="match status" value="1"/>
</dbReference>